<dbReference type="Proteomes" id="UP000790709">
    <property type="component" value="Unassembled WGS sequence"/>
</dbReference>
<reference evidence="1" key="1">
    <citation type="journal article" date="2021" name="New Phytol.">
        <title>Evolutionary innovations through gain and loss of genes in the ectomycorrhizal Boletales.</title>
        <authorList>
            <person name="Wu G."/>
            <person name="Miyauchi S."/>
            <person name="Morin E."/>
            <person name="Kuo A."/>
            <person name="Drula E."/>
            <person name="Varga T."/>
            <person name="Kohler A."/>
            <person name="Feng B."/>
            <person name="Cao Y."/>
            <person name="Lipzen A."/>
            <person name="Daum C."/>
            <person name="Hundley H."/>
            <person name="Pangilinan J."/>
            <person name="Johnson J."/>
            <person name="Barry K."/>
            <person name="LaButti K."/>
            <person name="Ng V."/>
            <person name="Ahrendt S."/>
            <person name="Min B."/>
            <person name="Choi I.G."/>
            <person name="Park H."/>
            <person name="Plett J.M."/>
            <person name="Magnuson J."/>
            <person name="Spatafora J.W."/>
            <person name="Nagy L.G."/>
            <person name="Henrissat B."/>
            <person name="Grigoriev I.V."/>
            <person name="Yang Z.L."/>
            <person name="Xu J."/>
            <person name="Martin F.M."/>
        </authorList>
    </citation>
    <scope>NUCLEOTIDE SEQUENCE</scope>
    <source>
        <strain evidence="1">KUC20120723A-06</strain>
    </source>
</reference>
<proteinExistence type="predicted"/>
<evidence type="ECO:0000313" key="1">
    <source>
        <dbReference type="EMBL" id="KAH7925667.1"/>
    </source>
</evidence>
<name>A0ACB8BLD3_9AGAM</name>
<evidence type="ECO:0000313" key="2">
    <source>
        <dbReference type="Proteomes" id="UP000790709"/>
    </source>
</evidence>
<sequence length="339" mass="36426">MSTYLLLVISILPMAFATPPTPTLRTLAINVREAISEATCTPEYAWMNNAENQSPCLVVAYVEGLGLSLLYPSVPITIRLTPPMQMHATDHARSSWSSYNLLMACTLCQGPQFENSTLTWAEFYSPACPSSFSDVYFPSGYTLDTASSLPYWASMNPQNWTNAQFNVDQALQIADMHYADLTPSPSASASASAQHSSSSSLGVGAIVGIVIGSLAFILIVAIASYLLRKKWQTVKRRSAHLGELNLDSGGDGESTMLSIPHTRWPSWHSSSEYPPSSVGSPAPMQSIGQTLAHPMQQFGQLHAPLPGYPSGAYAPVPVTDASTTYTSRSGPNSNAIPMV</sequence>
<organism evidence="1 2">
    <name type="scientific">Leucogyrophana mollusca</name>
    <dbReference type="NCBI Taxonomy" id="85980"/>
    <lineage>
        <taxon>Eukaryota</taxon>
        <taxon>Fungi</taxon>
        <taxon>Dikarya</taxon>
        <taxon>Basidiomycota</taxon>
        <taxon>Agaricomycotina</taxon>
        <taxon>Agaricomycetes</taxon>
        <taxon>Agaricomycetidae</taxon>
        <taxon>Boletales</taxon>
        <taxon>Boletales incertae sedis</taxon>
        <taxon>Leucogyrophana</taxon>
    </lineage>
</organism>
<gene>
    <name evidence="1" type="ORF">BV22DRAFT_415790</name>
</gene>
<protein>
    <submittedName>
        <fullName evidence="1">Uncharacterized protein</fullName>
    </submittedName>
</protein>
<comment type="caution">
    <text evidence="1">The sequence shown here is derived from an EMBL/GenBank/DDBJ whole genome shotgun (WGS) entry which is preliminary data.</text>
</comment>
<accession>A0ACB8BLD3</accession>
<keyword evidence="2" id="KW-1185">Reference proteome</keyword>
<dbReference type="EMBL" id="MU266397">
    <property type="protein sequence ID" value="KAH7925667.1"/>
    <property type="molecule type" value="Genomic_DNA"/>
</dbReference>